<protein>
    <submittedName>
        <fullName evidence="8">Cation diffusion facilitator family transporter</fullName>
    </submittedName>
</protein>
<dbReference type="eggNOG" id="COG3965">
    <property type="taxonomic scope" value="Bacteria"/>
</dbReference>
<name>K9YLD9_CYASC</name>
<dbReference type="HOGENOM" id="CLU_056154_0_0_3"/>
<comment type="subcellular location">
    <subcellularLocation>
        <location evidence="1">Membrane</location>
        <topology evidence="1">Multi-pass membrane protein</topology>
    </subcellularLocation>
</comment>
<dbReference type="GO" id="GO:0015341">
    <property type="term" value="F:zinc efflux antiporter activity"/>
    <property type="evidence" value="ECO:0007669"/>
    <property type="project" value="TreeGrafter"/>
</dbReference>
<evidence type="ECO:0000256" key="2">
    <source>
        <dbReference type="ARBA" id="ARBA00022448"/>
    </source>
</evidence>
<keyword evidence="2" id="KW-0813">Transport</keyword>
<feature type="transmembrane region" description="Helical" evidence="6">
    <location>
        <begin position="72"/>
        <end position="105"/>
    </location>
</feature>
<dbReference type="AlphaFoldDB" id="K9YLD9"/>
<evidence type="ECO:0000256" key="1">
    <source>
        <dbReference type="ARBA" id="ARBA00004141"/>
    </source>
</evidence>
<dbReference type="GO" id="GO:0006882">
    <property type="term" value="P:intracellular zinc ion homeostasis"/>
    <property type="evidence" value="ECO:0007669"/>
    <property type="project" value="TreeGrafter"/>
</dbReference>
<evidence type="ECO:0000313" key="9">
    <source>
        <dbReference type="Proteomes" id="UP000010483"/>
    </source>
</evidence>
<dbReference type="KEGG" id="csn:Cyast_1785"/>
<dbReference type="Proteomes" id="UP000010483">
    <property type="component" value="Chromosome"/>
</dbReference>
<keyword evidence="5 6" id="KW-0472">Membrane</keyword>
<evidence type="ECO:0000259" key="7">
    <source>
        <dbReference type="Pfam" id="PF01545"/>
    </source>
</evidence>
<dbReference type="GO" id="GO:0005886">
    <property type="term" value="C:plasma membrane"/>
    <property type="evidence" value="ECO:0007669"/>
    <property type="project" value="TreeGrafter"/>
</dbReference>
<dbReference type="Pfam" id="PF01545">
    <property type="entry name" value="Cation_efflux"/>
    <property type="match status" value="1"/>
</dbReference>
<evidence type="ECO:0000256" key="5">
    <source>
        <dbReference type="ARBA" id="ARBA00023136"/>
    </source>
</evidence>
<dbReference type="PANTHER" id="PTHR43840">
    <property type="entry name" value="MITOCHONDRIAL METAL TRANSPORTER 1-RELATED"/>
    <property type="match status" value="1"/>
</dbReference>
<evidence type="ECO:0000313" key="8">
    <source>
        <dbReference type="EMBL" id="AFZ47741.1"/>
    </source>
</evidence>
<sequence length="319" mass="35615">MNNYRRLEQRSIYISIATTLSMSIFGIGFGIWIQSDAVMLDGFFNLVNFLMASASLWIIWLTQKQENKVFNFGYAGFVPLLNLCKGLLVFGVSIFAFTGAVGALFHGGRPANTGIAVVYAIIAATVALIVAFIQRTLAKKTNSPIVNVDAKNWFINGMISVAVGISFSIATFLQTTRFDWLVPYADPTIVTVLVLIAFPIPVTIIITSLKQLMLGSASPEIRNDVKALIEEGISSLPWQRYAIRITEVGNSLYLHFYWLLPADDAPVTLMDVDKMRSHFNQILMEKYPNMTIDIIFTQDEPWFMTMNDQRGVESIAKIS</sequence>
<organism evidence="8 9">
    <name type="scientific">Cyanobacterium stanieri (strain ATCC 29140 / PCC 7202)</name>
    <dbReference type="NCBI Taxonomy" id="292563"/>
    <lineage>
        <taxon>Bacteria</taxon>
        <taxon>Bacillati</taxon>
        <taxon>Cyanobacteriota</taxon>
        <taxon>Cyanophyceae</taxon>
        <taxon>Oscillatoriophycideae</taxon>
        <taxon>Chroococcales</taxon>
        <taxon>Geminocystaceae</taxon>
        <taxon>Cyanobacterium</taxon>
    </lineage>
</organism>
<feature type="transmembrane region" description="Helical" evidence="6">
    <location>
        <begin position="12"/>
        <end position="33"/>
    </location>
</feature>
<evidence type="ECO:0000256" key="4">
    <source>
        <dbReference type="ARBA" id="ARBA00022989"/>
    </source>
</evidence>
<dbReference type="PANTHER" id="PTHR43840:SF15">
    <property type="entry name" value="MITOCHONDRIAL METAL TRANSPORTER 1-RELATED"/>
    <property type="match status" value="1"/>
</dbReference>
<dbReference type="GO" id="GO:0015093">
    <property type="term" value="F:ferrous iron transmembrane transporter activity"/>
    <property type="evidence" value="ECO:0007669"/>
    <property type="project" value="TreeGrafter"/>
</dbReference>
<evidence type="ECO:0000256" key="6">
    <source>
        <dbReference type="SAM" id="Phobius"/>
    </source>
</evidence>
<feature type="transmembrane region" description="Helical" evidence="6">
    <location>
        <begin position="111"/>
        <end position="133"/>
    </location>
</feature>
<keyword evidence="3 6" id="KW-0812">Transmembrane</keyword>
<proteinExistence type="predicted"/>
<gene>
    <name evidence="8" type="ordered locus">Cyast_1785</name>
</gene>
<evidence type="ECO:0000256" key="3">
    <source>
        <dbReference type="ARBA" id="ARBA00022692"/>
    </source>
</evidence>
<feature type="transmembrane region" description="Helical" evidence="6">
    <location>
        <begin position="153"/>
        <end position="173"/>
    </location>
</feature>
<dbReference type="SUPFAM" id="SSF161111">
    <property type="entry name" value="Cation efflux protein transmembrane domain-like"/>
    <property type="match status" value="1"/>
</dbReference>
<accession>K9YLD9</accession>
<dbReference type="Gene3D" id="1.20.1510.10">
    <property type="entry name" value="Cation efflux protein transmembrane domain"/>
    <property type="match status" value="1"/>
</dbReference>
<keyword evidence="4 6" id="KW-1133">Transmembrane helix</keyword>
<feature type="domain" description="Cation efflux protein transmembrane" evidence="7">
    <location>
        <begin position="13"/>
        <end position="213"/>
    </location>
</feature>
<dbReference type="STRING" id="292563.Cyast_1785"/>
<dbReference type="EMBL" id="CP003940">
    <property type="protein sequence ID" value="AFZ47741.1"/>
    <property type="molecule type" value="Genomic_DNA"/>
</dbReference>
<feature type="transmembrane region" description="Helical" evidence="6">
    <location>
        <begin position="188"/>
        <end position="209"/>
    </location>
</feature>
<keyword evidence="9" id="KW-1185">Reference proteome</keyword>
<dbReference type="GO" id="GO:0015086">
    <property type="term" value="F:cadmium ion transmembrane transporter activity"/>
    <property type="evidence" value="ECO:0007669"/>
    <property type="project" value="TreeGrafter"/>
</dbReference>
<dbReference type="InterPro" id="IPR058533">
    <property type="entry name" value="Cation_efflux_TM"/>
</dbReference>
<reference evidence="9" key="1">
    <citation type="journal article" date="2013" name="Proc. Natl. Acad. Sci. U.S.A.">
        <title>Improving the coverage of the cyanobacterial phylum using diversity-driven genome sequencing.</title>
        <authorList>
            <person name="Shih P.M."/>
            <person name="Wu D."/>
            <person name="Latifi A."/>
            <person name="Axen S.D."/>
            <person name="Fewer D.P."/>
            <person name="Talla E."/>
            <person name="Calteau A."/>
            <person name="Cai F."/>
            <person name="Tandeau de Marsac N."/>
            <person name="Rippka R."/>
            <person name="Herdman M."/>
            <person name="Sivonen K."/>
            <person name="Coursin T."/>
            <person name="Laurent T."/>
            <person name="Goodwin L."/>
            <person name="Nolan M."/>
            <person name="Davenport K.W."/>
            <person name="Han C.S."/>
            <person name="Rubin E.M."/>
            <person name="Eisen J.A."/>
            <person name="Woyke T."/>
            <person name="Gugger M."/>
            <person name="Kerfeld C.A."/>
        </authorList>
    </citation>
    <scope>NUCLEOTIDE SEQUENCE [LARGE SCALE GENOMIC DNA]</scope>
    <source>
        <strain evidence="9">ATCC 29140 / PCC 7202</strain>
    </source>
</reference>
<dbReference type="InterPro" id="IPR027469">
    <property type="entry name" value="Cation_efflux_TMD_sf"/>
</dbReference>
<feature type="transmembrane region" description="Helical" evidence="6">
    <location>
        <begin position="39"/>
        <end position="60"/>
    </location>
</feature>
<dbReference type="InterPro" id="IPR050291">
    <property type="entry name" value="CDF_Transporter"/>
</dbReference>
<dbReference type="BioCyc" id="CSTA292563:G1353-1791-MONOMER"/>